<gene>
    <name evidence="2" type="ORF">L345_14809</name>
</gene>
<feature type="compositionally biased region" description="Basic and acidic residues" evidence="1">
    <location>
        <begin position="344"/>
        <end position="357"/>
    </location>
</feature>
<accession>V8NCV1</accession>
<name>V8NCV1_OPHHA</name>
<evidence type="ECO:0000256" key="1">
    <source>
        <dbReference type="SAM" id="MobiDB-lite"/>
    </source>
</evidence>
<feature type="compositionally biased region" description="Polar residues" evidence="1">
    <location>
        <begin position="489"/>
        <end position="500"/>
    </location>
</feature>
<dbReference type="AlphaFoldDB" id="V8NCV1"/>
<feature type="region of interest" description="Disordered" evidence="1">
    <location>
        <begin position="318"/>
        <end position="405"/>
    </location>
</feature>
<feature type="region of interest" description="Disordered" evidence="1">
    <location>
        <begin position="138"/>
        <end position="199"/>
    </location>
</feature>
<feature type="region of interest" description="Disordered" evidence="1">
    <location>
        <begin position="489"/>
        <end position="548"/>
    </location>
</feature>
<dbReference type="EMBL" id="AZIM01005559">
    <property type="protein sequence ID" value="ETE59463.1"/>
    <property type="molecule type" value="Genomic_DNA"/>
</dbReference>
<feature type="compositionally biased region" description="Polar residues" evidence="1">
    <location>
        <begin position="370"/>
        <end position="391"/>
    </location>
</feature>
<evidence type="ECO:0000313" key="2">
    <source>
        <dbReference type="EMBL" id="ETE59463.1"/>
    </source>
</evidence>
<reference evidence="2 3" key="1">
    <citation type="journal article" date="2013" name="Proc. Natl. Acad. Sci. U.S.A.">
        <title>The king cobra genome reveals dynamic gene evolution and adaptation in the snake venom system.</title>
        <authorList>
            <person name="Vonk F.J."/>
            <person name="Casewell N.R."/>
            <person name="Henkel C.V."/>
            <person name="Heimberg A.M."/>
            <person name="Jansen H.J."/>
            <person name="McCleary R.J."/>
            <person name="Kerkkamp H.M."/>
            <person name="Vos R.A."/>
            <person name="Guerreiro I."/>
            <person name="Calvete J.J."/>
            <person name="Wuster W."/>
            <person name="Woods A.E."/>
            <person name="Logan J.M."/>
            <person name="Harrison R.A."/>
            <person name="Castoe T.A."/>
            <person name="de Koning A.P."/>
            <person name="Pollock D.D."/>
            <person name="Yandell M."/>
            <person name="Calderon D."/>
            <person name="Renjifo C."/>
            <person name="Currier R.B."/>
            <person name="Salgado D."/>
            <person name="Pla D."/>
            <person name="Sanz L."/>
            <person name="Hyder A.S."/>
            <person name="Ribeiro J.M."/>
            <person name="Arntzen J.W."/>
            <person name="van den Thillart G.E."/>
            <person name="Boetzer M."/>
            <person name="Pirovano W."/>
            <person name="Dirks R.P."/>
            <person name="Spaink H.P."/>
            <person name="Duboule D."/>
            <person name="McGlinn E."/>
            <person name="Kini R.M."/>
            <person name="Richardson M.K."/>
        </authorList>
    </citation>
    <scope>NUCLEOTIDE SEQUENCE</scope>
    <source>
        <tissue evidence="2">Blood</tissue>
    </source>
</reference>
<evidence type="ECO:0000313" key="3">
    <source>
        <dbReference type="Proteomes" id="UP000018936"/>
    </source>
</evidence>
<comment type="caution">
    <text evidence="2">The sequence shown here is derived from an EMBL/GenBank/DDBJ whole genome shotgun (WGS) entry which is preliminary data.</text>
</comment>
<feature type="compositionally biased region" description="Polar residues" evidence="1">
    <location>
        <begin position="527"/>
        <end position="545"/>
    </location>
</feature>
<dbReference type="Proteomes" id="UP000018936">
    <property type="component" value="Unassembled WGS sequence"/>
</dbReference>
<proteinExistence type="predicted"/>
<organism evidence="2 3">
    <name type="scientific">Ophiophagus hannah</name>
    <name type="common">King cobra</name>
    <name type="synonym">Naja hannah</name>
    <dbReference type="NCBI Taxonomy" id="8665"/>
    <lineage>
        <taxon>Eukaryota</taxon>
        <taxon>Metazoa</taxon>
        <taxon>Chordata</taxon>
        <taxon>Craniata</taxon>
        <taxon>Vertebrata</taxon>
        <taxon>Euteleostomi</taxon>
        <taxon>Lepidosauria</taxon>
        <taxon>Squamata</taxon>
        <taxon>Bifurcata</taxon>
        <taxon>Unidentata</taxon>
        <taxon>Episquamata</taxon>
        <taxon>Toxicofera</taxon>
        <taxon>Serpentes</taxon>
        <taxon>Colubroidea</taxon>
        <taxon>Elapidae</taxon>
        <taxon>Elapinae</taxon>
        <taxon>Ophiophagus</taxon>
    </lineage>
</organism>
<sequence>MSSSSASLASWLCPHHLVRVFLLAGGQTQEEPGHFHAGQAYMQKNNSSTFWSGLNQQLKDALQNHRRLLLTQTEKLSTDMEDTEPCKCPEVYYPDLLLLNRPYSSPTSHDYLQLASHQTWLRSYHASSHLDLCHLSSPFPQESSPPHRVMLSGPAESPMAENQQPVNREAPERRLVLMPPGSSTKDMSTSGASDLHPNSLGHVTSSSNLSSLTVPVRLDVLYFLLKSAAKGAQNALAPLPIQSGQGSVSACRGLSASQAGSCCNSCQLTCHKAPGSAPYAWHPSTPHCDETVYRNCHSHGSGIPDRQHNQRARVAQWDGGKHWSGSPQADLARGWKRSQSPLGWKERQRDEGGRYWKGDNWQGKEGNFRKSWSNSRESLAESTPWSSSLPNSKREGTSFGEHTLNMKRKRDGNCWQEMCDGPKGQRYSTHAQIEWPKKQGPQQPASFVDNAAVAEMTTTTGQDKAEDWEAEYQNTQETASAPECFSSSSLQNKEMNTSEAGDSCDVECAPSLDVPKQKLETSPLPKSLSQDRAATSTEMEPTVSDSDWKKNGRFAHYLLSLYSDAPEKSSSECSTDLTIDIDPEKSRPEEEEAMKSAPDGESKPLA</sequence>
<feature type="compositionally biased region" description="Polar residues" evidence="1">
    <location>
        <begin position="181"/>
        <end position="192"/>
    </location>
</feature>
<feature type="region of interest" description="Disordered" evidence="1">
    <location>
        <begin position="565"/>
        <end position="606"/>
    </location>
</feature>
<feature type="non-terminal residue" evidence="2">
    <location>
        <position position="1"/>
    </location>
</feature>
<protein>
    <submittedName>
        <fullName evidence="2">Uncharacterized protein</fullName>
    </submittedName>
</protein>
<dbReference type="OrthoDB" id="9450965at2759"/>
<keyword evidence="3" id="KW-1185">Reference proteome</keyword>